<dbReference type="EMBL" id="JAFIQS010000003">
    <property type="protein sequence ID" value="KAG5171937.1"/>
    <property type="molecule type" value="Genomic_DNA"/>
</dbReference>
<name>A0A8H7Y351_PSICU</name>
<comment type="caution">
    <text evidence="1">The sequence shown here is derived from an EMBL/GenBank/DDBJ whole genome shotgun (WGS) entry which is preliminary data.</text>
</comment>
<sequence length="671" mass="75582">MTSDMGIGSRHAIPLWIPYPNVNLSAHLRPKHCSVGDVGILRHDGSFEVVFNALMSRAENEEMHYKITPSFQPLVLQVERVPLGKHQTAASILVLPDNAIVERLSDLNIRLIIDEYVAQHCVSWYELLNGTDTGARRRFPNGTLKMIGACYKAKVWSAASIPLLSEEEAASNLKAKLLKHSSSESENSIYTWEANHTFNTNRGSSNPKMNYHSEYSVAVELYTIKKHARAEEISVQDTKPDDSASIAHPYRSLMADTSFPRCHQMLTPPGRAETFIRALYMLGNGFPLFYPAQIMHMQQDQPPKVGLTIDPAQDFCPPDMVPIHPPPESTDILSVQVPPGTVFSSKGVDVFRRSSTPLDVTFTVKAREAAVLILQNGGLREDLISTVSIRDYVQKHALKWYMFVNQFGPGNIICPNGSLYLVTGCDKANSWASACYPLDYKQVGRVAAICRFQESMSNPWEDSINMECRIAINVSQWAEHLLRNRPPEYISFYNVLIIPVVGIPARFQSFLEKRLKHPESYTSEPTELLFHPLEIILRFLIEEFPQSDVAIIEDYLWTSVTNPEARTRLLLSIVYLSLTLIKADSDTISISRLLIKILELNVVASQNGWVTLAPPPAETSKKTSSRSIFLAIPTLIQNKYLRYQKRRCIARKISRIFPGPPIPVEQLQNKP</sequence>
<gene>
    <name evidence="1" type="ORF">JR316_004026</name>
</gene>
<reference evidence="1" key="1">
    <citation type="submission" date="2021-02" db="EMBL/GenBank/DDBJ databases">
        <title>Psilocybe cubensis genome.</title>
        <authorList>
            <person name="Mckernan K.J."/>
            <person name="Crawford S."/>
            <person name="Trippe A."/>
            <person name="Kane L.T."/>
            <person name="Mclaughlin S."/>
        </authorList>
    </citation>
    <scope>NUCLEOTIDE SEQUENCE [LARGE SCALE GENOMIC DNA]</scope>
    <source>
        <strain evidence="1">MGC-MH-2018</strain>
    </source>
</reference>
<evidence type="ECO:0000313" key="1">
    <source>
        <dbReference type="EMBL" id="KAG5171937.1"/>
    </source>
</evidence>
<protein>
    <submittedName>
        <fullName evidence="1">Uncharacterized protein</fullName>
    </submittedName>
</protein>
<accession>A0A8H7Y351</accession>
<dbReference type="AlphaFoldDB" id="A0A8H7Y351"/>
<proteinExistence type="predicted"/>
<organism evidence="1">
    <name type="scientific">Psilocybe cubensis</name>
    <name type="common">Psychedelic mushroom</name>
    <name type="synonym">Stropharia cubensis</name>
    <dbReference type="NCBI Taxonomy" id="181762"/>
    <lineage>
        <taxon>Eukaryota</taxon>
        <taxon>Fungi</taxon>
        <taxon>Dikarya</taxon>
        <taxon>Basidiomycota</taxon>
        <taxon>Agaricomycotina</taxon>
        <taxon>Agaricomycetes</taxon>
        <taxon>Agaricomycetidae</taxon>
        <taxon>Agaricales</taxon>
        <taxon>Agaricineae</taxon>
        <taxon>Strophariaceae</taxon>
        <taxon>Psilocybe</taxon>
    </lineage>
</organism>